<gene>
    <name evidence="9" type="ORF">JK634_11535</name>
</gene>
<dbReference type="InterPro" id="IPR036390">
    <property type="entry name" value="WH_DNA-bd_sf"/>
</dbReference>
<keyword evidence="6" id="KW-0804">Transcription</keyword>
<evidence type="ECO:0000256" key="7">
    <source>
        <dbReference type="PIRSR" id="PIRSR602481-1"/>
    </source>
</evidence>
<feature type="binding site" evidence="7">
    <location>
        <position position="130"/>
    </location>
    <ligand>
        <name>Zn(2+)</name>
        <dbReference type="ChEBI" id="CHEBI:29105"/>
    </ligand>
</feature>
<evidence type="ECO:0000256" key="2">
    <source>
        <dbReference type="ARBA" id="ARBA00022491"/>
    </source>
</evidence>
<evidence type="ECO:0000313" key="9">
    <source>
        <dbReference type="EMBL" id="MBL4932442.1"/>
    </source>
</evidence>
<comment type="similarity">
    <text evidence="1">Belongs to the Fur family.</text>
</comment>
<comment type="cofactor">
    <cofactor evidence="7">
        <name>Zn(2+)</name>
        <dbReference type="ChEBI" id="CHEBI:29105"/>
    </cofactor>
    <text evidence="7">Binds 1 zinc ion per subunit.</text>
</comment>
<feature type="binding site" evidence="7">
    <location>
        <position position="91"/>
    </location>
    <ligand>
        <name>Zn(2+)</name>
        <dbReference type="ChEBI" id="CHEBI:29105"/>
    </ligand>
</feature>
<dbReference type="RefSeq" id="WP_202767798.1">
    <property type="nucleotide sequence ID" value="NZ_JAESWA010000022.1"/>
</dbReference>
<proteinExistence type="inferred from homology"/>
<dbReference type="GO" id="GO:1900376">
    <property type="term" value="P:regulation of secondary metabolite biosynthetic process"/>
    <property type="evidence" value="ECO:0007669"/>
    <property type="project" value="TreeGrafter"/>
</dbReference>
<evidence type="ECO:0000256" key="5">
    <source>
        <dbReference type="ARBA" id="ARBA00023125"/>
    </source>
</evidence>
<dbReference type="GO" id="GO:0045892">
    <property type="term" value="P:negative regulation of DNA-templated transcription"/>
    <property type="evidence" value="ECO:0007669"/>
    <property type="project" value="TreeGrafter"/>
</dbReference>
<reference evidence="9" key="1">
    <citation type="submission" date="2021-01" db="EMBL/GenBank/DDBJ databases">
        <title>Genome public.</title>
        <authorList>
            <person name="Liu C."/>
            <person name="Sun Q."/>
        </authorList>
    </citation>
    <scope>NUCLEOTIDE SEQUENCE</scope>
    <source>
        <strain evidence="9">YIM B02565</strain>
    </source>
</reference>
<dbReference type="Gene3D" id="3.30.1490.190">
    <property type="match status" value="1"/>
</dbReference>
<feature type="binding site" evidence="8">
    <location>
        <position position="122"/>
    </location>
    <ligand>
        <name>Fe cation</name>
        <dbReference type="ChEBI" id="CHEBI:24875"/>
    </ligand>
</feature>
<evidence type="ECO:0000256" key="8">
    <source>
        <dbReference type="PIRSR" id="PIRSR602481-2"/>
    </source>
</evidence>
<dbReference type="SUPFAM" id="SSF46785">
    <property type="entry name" value="Winged helix' DNA-binding domain"/>
    <property type="match status" value="1"/>
</dbReference>
<evidence type="ECO:0000256" key="1">
    <source>
        <dbReference type="ARBA" id="ARBA00007957"/>
    </source>
</evidence>
<organism evidence="9 10">
    <name type="scientific">Clostridium paridis</name>
    <dbReference type="NCBI Taxonomy" id="2803863"/>
    <lineage>
        <taxon>Bacteria</taxon>
        <taxon>Bacillati</taxon>
        <taxon>Bacillota</taxon>
        <taxon>Clostridia</taxon>
        <taxon>Eubacteriales</taxon>
        <taxon>Clostridiaceae</taxon>
        <taxon>Clostridium</taxon>
    </lineage>
</organism>
<dbReference type="GO" id="GO:0008270">
    <property type="term" value="F:zinc ion binding"/>
    <property type="evidence" value="ECO:0007669"/>
    <property type="project" value="TreeGrafter"/>
</dbReference>
<sequence>MKYEELLKEKKMKITKGRMAILNILEENNKSLTAEEIYSLLGEQDNDVNLSTVYRTLELFDDKDIVDKLFLPEGCYGYSLKRDDHKHLLKCDMCSKEVLVPCPIKQIQEIINSEAGFKITEHSIKLHGICDECNKKNK</sequence>
<evidence type="ECO:0000256" key="4">
    <source>
        <dbReference type="ARBA" id="ARBA00023015"/>
    </source>
</evidence>
<evidence type="ECO:0000256" key="6">
    <source>
        <dbReference type="ARBA" id="ARBA00023163"/>
    </source>
</evidence>
<comment type="caution">
    <text evidence="9">The sequence shown here is derived from an EMBL/GenBank/DDBJ whole genome shotgun (WGS) entry which is preliminary data.</text>
</comment>
<dbReference type="InterPro" id="IPR036388">
    <property type="entry name" value="WH-like_DNA-bd_sf"/>
</dbReference>
<feature type="binding site" evidence="7">
    <location>
        <position position="133"/>
    </location>
    <ligand>
        <name>Zn(2+)</name>
        <dbReference type="ChEBI" id="CHEBI:29105"/>
    </ligand>
</feature>
<dbReference type="CDD" id="cd07153">
    <property type="entry name" value="Fur_like"/>
    <property type="match status" value="1"/>
</dbReference>
<dbReference type="PANTHER" id="PTHR33202">
    <property type="entry name" value="ZINC UPTAKE REGULATION PROTEIN"/>
    <property type="match status" value="1"/>
</dbReference>
<keyword evidence="3 7" id="KW-0862">Zinc</keyword>
<feature type="binding site" evidence="7">
    <location>
        <position position="94"/>
    </location>
    <ligand>
        <name>Zn(2+)</name>
        <dbReference type="ChEBI" id="CHEBI:29105"/>
    </ligand>
</feature>
<name>A0A937K4A3_9CLOT</name>
<dbReference type="InterPro" id="IPR002481">
    <property type="entry name" value="FUR"/>
</dbReference>
<dbReference type="AlphaFoldDB" id="A0A937K4A3"/>
<dbReference type="Gene3D" id="1.10.10.10">
    <property type="entry name" value="Winged helix-like DNA-binding domain superfamily/Winged helix DNA-binding domain"/>
    <property type="match status" value="1"/>
</dbReference>
<dbReference type="PANTHER" id="PTHR33202:SF8">
    <property type="entry name" value="PEROXIDE-RESPONSIVE REPRESSOR PERR"/>
    <property type="match status" value="1"/>
</dbReference>
<comment type="cofactor">
    <cofactor evidence="8">
        <name>Mn(2+)</name>
        <dbReference type="ChEBI" id="CHEBI:29035"/>
    </cofactor>
    <cofactor evidence="8">
        <name>Fe(2+)</name>
        <dbReference type="ChEBI" id="CHEBI:29033"/>
    </cofactor>
    <text evidence="8">Binds 1 Mn(2+) or Fe(2+) ion per subunit.</text>
</comment>
<evidence type="ECO:0000256" key="3">
    <source>
        <dbReference type="ARBA" id="ARBA00022833"/>
    </source>
</evidence>
<keyword evidence="10" id="KW-1185">Reference proteome</keyword>
<protein>
    <submittedName>
        <fullName evidence="9">Transcriptional repressor</fullName>
    </submittedName>
</protein>
<keyword evidence="8" id="KW-0408">Iron</keyword>
<dbReference type="Pfam" id="PF01475">
    <property type="entry name" value="FUR"/>
    <property type="match status" value="1"/>
</dbReference>
<accession>A0A937K4A3</accession>
<keyword evidence="2" id="KW-0678">Repressor</keyword>
<keyword evidence="5" id="KW-0238">DNA-binding</keyword>
<keyword evidence="4" id="KW-0805">Transcription regulation</keyword>
<evidence type="ECO:0000313" key="10">
    <source>
        <dbReference type="Proteomes" id="UP000623681"/>
    </source>
</evidence>
<keyword evidence="7" id="KW-0479">Metal-binding</keyword>
<dbReference type="InterPro" id="IPR043135">
    <property type="entry name" value="Fur_C"/>
</dbReference>
<dbReference type="GO" id="GO:0000976">
    <property type="term" value="F:transcription cis-regulatory region binding"/>
    <property type="evidence" value="ECO:0007669"/>
    <property type="project" value="TreeGrafter"/>
</dbReference>
<dbReference type="Proteomes" id="UP000623681">
    <property type="component" value="Unassembled WGS sequence"/>
</dbReference>
<dbReference type="GO" id="GO:0003700">
    <property type="term" value="F:DNA-binding transcription factor activity"/>
    <property type="evidence" value="ECO:0007669"/>
    <property type="project" value="InterPro"/>
</dbReference>
<dbReference type="EMBL" id="JAESWA010000022">
    <property type="protein sequence ID" value="MBL4932442.1"/>
    <property type="molecule type" value="Genomic_DNA"/>
</dbReference>